<reference evidence="1 2" key="1">
    <citation type="journal article" date="2021" name="BMC Biol.">
        <title>Horizontally acquired antibacterial genes associated with adaptive radiation of ladybird beetles.</title>
        <authorList>
            <person name="Li H.S."/>
            <person name="Tang X.F."/>
            <person name="Huang Y.H."/>
            <person name="Xu Z.Y."/>
            <person name="Chen M.L."/>
            <person name="Du X.Y."/>
            <person name="Qiu B.Y."/>
            <person name="Chen P.T."/>
            <person name="Zhang W."/>
            <person name="Slipinski A."/>
            <person name="Escalona H.E."/>
            <person name="Waterhouse R.M."/>
            <person name="Zwick A."/>
            <person name="Pang H."/>
        </authorList>
    </citation>
    <scope>NUCLEOTIDE SEQUENCE [LARGE SCALE GENOMIC DNA]</scope>
    <source>
        <strain evidence="1">SYSU2018</strain>
    </source>
</reference>
<dbReference type="AlphaFoldDB" id="A0ABD2NEC3"/>
<comment type="caution">
    <text evidence="1">The sequence shown here is derived from an EMBL/GenBank/DDBJ whole genome shotgun (WGS) entry which is preliminary data.</text>
</comment>
<keyword evidence="2" id="KW-1185">Reference proteome</keyword>
<evidence type="ECO:0000313" key="2">
    <source>
        <dbReference type="Proteomes" id="UP001516400"/>
    </source>
</evidence>
<accession>A0ABD2NEC3</accession>
<dbReference type="InterPro" id="IPR036397">
    <property type="entry name" value="RNaseH_sf"/>
</dbReference>
<sequence>MGLYIKRTLRVPELTRQQKINRLNWCIEHQNWNIENCRNVLFSDETIIGVRLDDRQIRGLRGRGTQARLRAARQITKYQGGSVIFWGGTILGGKIDLISFPASVTARNYVDLVLEPIVRL</sequence>
<dbReference type="Proteomes" id="UP001516400">
    <property type="component" value="Unassembled WGS sequence"/>
</dbReference>
<proteinExistence type="predicted"/>
<dbReference type="EMBL" id="JABFTP020000103">
    <property type="protein sequence ID" value="KAL3276894.1"/>
    <property type="molecule type" value="Genomic_DNA"/>
</dbReference>
<gene>
    <name evidence="1" type="ORF">HHI36_012265</name>
</gene>
<name>A0ABD2NEC3_9CUCU</name>
<protein>
    <recommendedName>
        <fullName evidence="3">Transposase</fullName>
    </recommendedName>
</protein>
<organism evidence="1 2">
    <name type="scientific">Cryptolaemus montrouzieri</name>
    <dbReference type="NCBI Taxonomy" id="559131"/>
    <lineage>
        <taxon>Eukaryota</taxon>
        <taxon>Metazoa</taxon>
        <taxon>Ecdysozoa</taxon>
        <taxon>Arthropoda</taxon>
        <taxon>Hexapoda</taxon>
        <taxon>Insecta</taxon>
        <taxon>Pterygota</taxon>
        <taxon>Neoptera</taxon>
        <taxon>Endopterygota</taxon>
        <taxon>Coleoptera</taxon>
        <taxon>Polyphaga</taxon>
        <taxon>Cucujiformia</taxon>
        <taxon>Coccinelloidea</taxon>
        <taxon>Coccinellidae</taxon>
        <taxon>Scymninae</taxon>
        <taxon>Scymnini</taxon>
        <taxon>Cryptolaemus</taxon>
    </lineage>
</organism>
<evidence type="ECO:0000313" key="1">
    <source>
        <dbReference type="EMBL" id="KAL3276894.1"/>
    </source>
</evidence>
<evidence type="ECO:0008006" key="3">
    <source>
        <dbReference type="Google" id="ProtNLM"/>
    </source>
</evidence>
<dbReference type="Gene3D" id="3.30.420.10">
    <property type="entry name" value="Ribonuclease H-like superfamily/Ribonuclease H"/>
    <property type="match status" value="1"/>
</dbReference>